<dbReference type="EMBL" id="JAASQV010000007">
    <property type="protein sequence ID" value="NIJ67378.1"/>
    <property type="molecule type" value="Genomic_DNA"/>
</dbReference>
<sequence length="109" mass="13214">MIEEGSPAQCWLTSAFRRDELQRDEQRIIEFLAQEREWQRFRDVRGMSPEELQQFRRNWYGSPPWKMGERWNVSLRASVTFALVISIESWNWAANIFIVGKWLFEFAIR</sequence>
<name>A0A7X5ZYG5_9SPHN</name>
<dbReference type="Proteomes" id="UP000564677">
    <property type="component" value="Unassembled WGS sequence"/>
</dbReference>
<keyword evidence="2" id="KW-1185">Reference proteome</keyword>
<evidence type="ECO:0000313" key="2">
    <source>
        <dbReference type="Proteomes" id="UP000564677"/>
    </source>
</evidence>
<dbReference type="RefSeq" id="WP_167301489.1">
    <property type="nucleotide sequence ID" value="NZ_JAASQV010000007.1"/>
</dbReference>
<protein>
    <submittedName>
        <fullName evidence="1">Broad specificity phosphatase PhoE</fullName>
    </submittedName>
</protein>
<gene>
    <name evidence="1" type="ORF">FHR20_004362</name>
</gene>
<reference evidence="1 2" key="1">
    <citation type="submission" date="2020-03" db="EMBL/GenBank/DDBJ databases">
        <title>Genomic Encyclopedia of Type Strains, Phase IV (KMG-IV): sequencing the most valuable type-strain genomes for metagenomic binning, comparative biology and taxonomic classification.</title>
        <authorList>
            <person name="Goeker M."/>
        </authorList>
    </citation>
    <scope>NUCLEOTIDE SEQUENCE [LARGE SCALE GENOMIC DNA]</scope>
    <source>
        <strain evidence="1 2">DSM 4733</strain>
    </source>
</reference>
<evidence type="ECO:0000313" key="1">
    <source>
        <dbReference type="EMBL" id="NIJ67378.1"/>
    </source>
</evidence>
<proteinExistence type="predicted"/>
<comment type="caution">
    <text evidence="1">The sequence shown here is derived from an EMBL/GenBank/DDBJ whole genome shotgun (WGS) entry which is preliminary data.</text>
</comment>
<organism evidence="1 2">
    <name type="scientific">Sphingomonas leidyi</name>
    <dbReference type="NCBI Taxonomy" id="68569"/>
    <lineage>
        <taxon>Bacteria</taxon>
        <taxon>Pseudomonadati</taxon>
        <taxon>Pseudomonadota</taxon>
        <taxon>Alphaproteobacteria</taxon>
        <taxon>Sphingomonadales</taxon>
        <taxon>Sphingomonadaceae</taxon>
        <taxon>Sphingomonas</taxon>
    </lineage>
</organism>
<dbReference type="AlphaFoldDB" id="A0A7X5ZYG5"/>
<accession>A0A7X5ZYG5</accession>